<reference evidence="2 3" key="1">
    <citation type="submission" date="2010-05" db="EMBL/GenBank/DDBJ databases">
        <title>Complete sequence of Thermincola sp. JR.</title>
        <authorList>
            <consortium name="US DOE Joint Genome Institute"/>
            <person name="Lucas S."/>
            <person name="Copeland A."/>
            <person name="Lapidus A."/>
            <person name="Cheng J.-F."/>
            <person name="Bruce D."/>
            <person name="Goodwin L."/>
            <person name="Pitluck S."/>
            <person name="Chertkov O."/>
            <person name="Detter J.C."/>
            <person name="Han C."/>
            <person name="Tapia R."/>
            <person name="Land M."/>
            <person name="Hauser L."/>
            <person name="Kyrpides N."/>
            <person name="Mikhailova N."/>
            <person name="Hazen T.C."/>
            <person name="Woyke T."/>
        </authorList>
    </citation>
    <scope>NUCLEOTIDE SEQUENCE [LARGE SCALE GENOMIC DNA]</scope>
    <source>
        <strain evidence="2 3">JR</strain>
    </source>
</reference>
<proteinExistence type="predicted"/>
<dbReference type="eggNOG" id="COG1598">
    <property type="taxonomic scope" value="Bacteria"/>
</dbReference>
<evidence type="ECO:0000313" key="3">
    <source>
        <dbReference type="Proteomes" id="UP000002377"/>
    </source>
</evidence>
<gene>
    <name evidence="2" type="ordered locus">TherJR_2482</name>
</gene>
<dbReference type="STRING" id="635013.TherJR_2482"/>
<evidence type="ECO:0000313" key="2">
    <source>
        <dbReference type="EMBL" id="ADG83319.1"/>
    </source>
</evidence>
<dbReference type="AlphaFoldDB" id="D5XAW5"/>
<protein>
    <recommendedName>
        <fullName evidence="1">HicB-like antitoxin of toxin-antitoxin system domain-containing protein</fullName>
    </recommendedName>
</protein>
<dbReference type="InterPro" id="IPR035069">
    <property type="entry name" value="TTHA1013/TTHA0281-like"/>
</dbReference>
<dbReference type="OrthoDB" id="5419659at2"/>
<keyword evidence="3" id="KW-1185">Reference proteome</keyword>
<dbReference type="Pfam" id="PF15919">
    <property type="entry name" value="HicB_lk_antitox"/>
    <property type="match status" value="1"/>
</dbReference>
<accession>D5XAW5</accession>
<dbReference type="EMBL" id="CP002028">
    <property type="protein sequence ID" value="ADG83319.1"/>
    <property type="molecule type" value="Genomic_DNA"/>
</dbReference>
<name>D5XAW5_THEPJ</name>
<sequence length="139" mass="15652">MDKYLFPAIFEPGEVKGYCVTFPDLPGCITEGDTLEEALHMAKDALELHLYGMEEDGDYIPDPTPPEKVKAPEGGFVTIIEAWMPLIRDEMANKAVKKTLTIPKWLNDLAEKKQVNFSHLLQVSLKKHLGINEKTRLKG</sequence>
<organism evidence="2 3">
    <name type="scientific">Thermincola potens (strain JR)</name>
    <dbReference type="NCBI Taxonomy" id="635013"/>
    <lineage>
        <taxon>Bacteria</taxon>
        <taxon>Bacillati</taxon>
        <taxon>Bacillota</taxon>
        <taxon>Clostridia</taxon>
        <taxon>Eubacteriales</taxon>
        <taxon>Thermincolaceae</taxon>
        <taxon>Thermincola</taxon>
    </lineage>
</organism>
<feature type="domain" description="HicB-like antitoxin of toxin-antitoxin system" evidence="1">
    <location>
        <begin position="6"/>
        <end position="111"/>
    </location>
</feature>
<dbReference type="SUPFAM" id="SSF143100">
    <property type="entry name" value="TTHA1013/TTHA0281-like"/>
    <property type="match status" value="1"/>
</dbReference>
<dbReference type="HOGENOM" id="CLU_114047_0_2_9"/>
<dbReference type="Gene3D" id="3.30.160.250">
    <property type="match status" value="1"/>
</dbReference>
<dbReference type="Proteomes" id="UP000002377">
    <property type="component" value="Chromosome"/>
</dbReference>
<dbReference type="PANTHER" id="PTHR34504:SF2">
    <property type="entry name" value="UPF0150 PROTEIN SSL0259"/>
    <property type="match status" value="1"/>
</dbReference>
<dbReference type="RefSeq" id="WP_013121317.1">
    <property type="nucleotide sequence ID" value="NC_014152.1"/>
</dbReference>
<dbReference type="PANTHER" id="PTHR34504">
    <property type="entry name" value="ANTITOXIN HICB"/>
    <property type="match status" value="1"/>
</dbReference>
<dbReference type="InterPro" id="IPR051404">
    <property type="entry name" value="TA_system_antitoxin"/>
</dbReference>
<dbReference type="KEGG" id="tjr:TherJR_2482"/>
<evidence type="ECO:0000259" key="1">
    <source>
        <dbReference type="Pfam" id="PF15919"/>
    </source>
</evidence>
<dbReference type="InterPro" id="IPR031807">
    <property type="entry name" value="HicB-like"/>
</dbReference>